<dbReference type="Gene3D" id="2.30.30.60">
    <property type="match status" value="1"/>
</dbReference>
<protein>
    <submittedName>
        <fullName evidence="12">Mechanosensitive ion channel family protein</fullName>
    </submittedName>
</protein>
<reference evidence="12" key="1">
    <citation type="submission" date="2020-08" db="EMBL/GenBank/DDBJ databases">
        <title>Paracoccus amoyensis sp. nov., isolated from the surface seawater at coast of Xiamen, Fujian.</title>
        <authorList>
            <person name="Lyu L."/>
        </authorList>
    </citation>
    <scope>NUCLEOTIDE SEQUENCE</scope>
    <source>
        <strain evidence="12">11-3</strain>
    </source>
</reference>
<keyword evidence="6 8" id="KW-0472">Membrane</keyword>
<evidence type="ECO:0000313" key="13">
    <source>
        <dbReference type="Proteomes" id="UP000608594"/>
    </source>
</evidence>
<dbReference type="GO" id="GO:0008381">
    <property type="term" value="F:mechanosensitive monoatomic ion channel activity"/>
    <property type="evidence" value="ECO:0007669"/>
    <property type="project" value="UniProtKB-ARBA"/>
</dbReference>
<keyword evidence="9" id="KW-0732">Signal</keyword>
<feature type="transmembrane region" description="Helical" evidence="8">
    <location>
        <begin position="238"/>
        <end position="260"/>
    </location>
</feature>
<dbReference type="GO" id="GO:0005886">
    <property type="term" value="C:plasma membrane"/>
    <property type="evidence" value="ECO:0007669"/>
    <property type="project" value="UniProtKB-SubCell"/>
</dbReference>
<dbReference type="SUPFAM" id="SSF82861">
    <property type="entry name" value="Mechanosensitive channel protein MscS (YggB), transmembrane region"/>
    <property type="match status" value="1"/>
</dbReference>
<sequence length="853" mass="92311">MIRAFLTVVLTVLMLFTLPVAAQETNSINYDQWNTIAERAEKLAADSDATNEALSQTRKTITEWRGRFQEGQNANGDRIDSIRQQIDALGAAPAEGQTEDAEIATRREELNKQLSELQAPRLTAVEAFSRANTIIKSIDDVQIERQAVETTRLLPSPLLPGSWKEAASTSVLIVKGFMDEIEDAGDQQSVNAWQQLRPHLPKVLAYLIAAIVLLTYARARVSSLPSRLSARASDYSRAVVAFVTSLGQILIPMIGIYLLISAIQATTFPSAWMTPVLDAIPAAAVIFFSGIWLANTLFPRHAIAYDTLQMTEAARTKSYRMTTTLSVLLAISHIAATAILPPSGTYSRVGDPSNRIPLEIPDGASAVFYSILIVLAGIALFRLGNALRTLTKREDASSLPYRHLVLSWAGTLSRIVVILVFLLGAGGFINLANALLWPWIYTLALIAMVIVLQDFTADLFSMLKRGEEGAREGLIPLLIGILLIILAFPVFLVIWGARSAELAELWIRIQTGVTFGGIRLSPVSVLTLIILFSIGYMITRAVQGGLRNSVLPKTKLDAGGQNAVVAGVGYVGVFLAALWAITAAGINLSSLAILASALSVGIGFGLQNIVSNFVSGIILMVERPVSVGDWIEAGGKQGIVKRISVRSTMVETFDRTEVIVPNSDLISQPVTNWTRDNKAGRIIIPIGVAYGTDTRKVEAILREIIEDQPLVTIDPPPAVLFRAFGADSMDFEIRAILSDVGSGMGVTSEVLHQIADRFAKEGIEIPFAQRDIWLRNPEALKTDVDIIDQGGTVEVETDGNVKTDTSDKPVKDESAAKSAEQLDKRYDQRLTFDEDGGDAGGPDADADGDGGDR</sequence>
<dbReference type="Gene3D" id="3.30.70.100">
    <property type="match status" value="1"/>
</dbReference>
<dbReference type="InterPro" id="IPR010920">
    <property type="entry name" value="LSM_dom_sf"/>
</dbReference>
<evidence type="ECO:0000256" key="4">
    <source>
        <dbReference type="ARBA" id="ARBA00022692"/>
    </source>
</evidence>
<feature type="transmembrane region" description="Helical" evidence="8">
    <location>
        <begin position="563"/>
        <end position="582"/>
    </location>
</feature>
<dbReference type="InterPro" id="IPR006685">
    <property type="entry name" value="MscS_channel_2nd"/>
</dbReference>
<dbReference type="RefSeq" id="WP_187792396.1">
    <property type="nucleotide sequence ID" value="NZ_JACOQL010000001.1"/>
</dbReference>
<feature type="domain" description="Mechanosensitive ion channel MscS" evidence="10">
    <location>
        <begin position="608"/>
        <end position="675"/>
    </location>
</feature>
<evidence type="ECO:0000259" key="11">
    <source>
        <dbReference type="Pfam" id="PF21082"/>
    </source>
</evidence>
<comment type="similarity">
    <text evidence="2">Belongs to the MscS (TC 1.A.23) family.</text>
</comment>
<evidence type="ECO:0000256" key="3">
    <source>
        <dbReference type="ARBA" id="ARBA00022475"/>
    </source>
</evidence>
<keyword evidence="4 8" id="KW-0812">Transmembrane</keyword>
<dbReference type="EMBL" id="JACOQL010000001">
    <property type="protein sequence ID" value="MBC9246028.1"/>
    <property type="molecule type" value="Genomic_DNA"/>
</dbReference>
<evidence type="ECO:0000256" key="6">
    <source>
        <dbReference type="ARBA" id="ARBA00023136"/>
    </source>
</evidence>
<dbReference type="InterPro" id="IPR049278">
    <property type="entry name" value="MS_channel_C"/>
</dbReference>
<dbReference type="PANTHER" id="PTHR30347">
    <property type="entry name" value="POTASSIUM CHANNEL RELATED"/>
    <property type="match status" value="1"/>
</dbReference>
<dbReference type="InterPro" id="IPR052702">
    <property type="entry name" value="MscS-like_channel"/>
</dbReference>
<feature type="signal peptide" evidence="9">
    <location>
        <begin position="1"/>
        <end position="22"/>
    </location>
</feature>
<dbReference type="InterPro" id="IPR011014">
    <property type="entry name" value="MscS_channel_TM-2"/>
</dbReference>
<organism evidence="12 13">
    <name type="scientific">Paracoccus amoyensis</name>
    <dbReference type="NCBI Taxonomy" id="2760093"/>
    <lineage>
        <taxon>Bacteria</taxon>
        <taxon>Pseudomonadati</taxon>
        <taxon>Pseudomonadota</taxon>
        <taxon>Alphaproteobacteria</taxon>
        <taxon>Rhodobacterales</taxon>
        <taxon>Paracoccaceae</taxon>
        <taxon>Paracoccus</taxon>
    </lineage>
</organism>
<feature type="transmembrane region" description="Helical" evidence="8">
    <location>
        <begin position="435"/>
        <end position="452"/>
    </location>
</feature>
<feature type="transmembrane region" description="Helical" evidence="8">
    <location>
        <begin position="280"/>
        <end position="298"/>
    </location>
</feature>
<feature type="transmembrane region" description="Helical" evidence="8">
    <location>
        <begin position="517"/>
        <end position="542"/>
    </location>
</feature>
<evidence type="ECO:0000256" key="8">
    <source>
        <dbReference type="SAM" id="Phobius"/>
    </source>
</evidence>
<feature type="transmembrane region" description="Helical" evidence="8">
    <location>
        <begin position="473"/>
        <end position="497"/>
    </location>
</feature>
<evidence type="ECO:0000313" key="12">
    <source>
        <dbReference type="EMBL" id="MBC9246028.1"/>
    </source>
</evidence>
<name>A0A926G5B2_9RHOB</name>
<feature type="transmembrane region" description="Helical" evidence="8">
    <location>
        <begin position="588"/>
        <end position="610"/>
    </location>
</feature>
<feature type="compositionally biased region" description="Acidic residues" evidence="7">
    <location>
        <begin position="844"/>
        <end position="853"/>
    </location>
</feature>
<keyword evidence="5 8" id="KW-1133">Transmembrane helix</keyword>
<dbReference type="SUPFAM" id="SSF50182">
    <property type="entry name" value="Sm-like ribonucleoproteins"/>
    <property type="match status" value="1"/>
</dbReference>
<keyword evidence="13" id="KW-1185">Reference proteome</keyword>
<keyword evidence="3" id="KW-1003">Cell membrane</keyword>
<comment type="subcellular location">
    <subcellularLocation>
        <location evidence="1">Cell membrane</location>
        <topology evidence="1">Multi-pass membrane protein</topology>
    </subcellularLocation>
</comment>
<dbReference type="PANTHER" id="PTHR30347:SF1">
    <property type="entry name" value="MECHANOSENSITIVE CHANNEL MSCK"/>
    <property type="match status" value="1"/>
</dbReference>
<accession>A0A926G5B2</accession>
<dbReference type="Pfam" id="PF21082">
    <property type="entry name" value="MS_channel_3rd"/>
    <property type="match status" value="1"/>
</dbReference>
<dbReference type="AlphaFoldDB" id="A0A926G5B2"/>
<dbReference type="InterPro" id="IPR006686">
    <property type="entry name" value="MscS_channel_CS"/>
</dbReference>
<evidence type="ECO:0000256" key="9">
    <source>
        <dbReference type="SAM" id="SignalP"/>
    </source>
</evidence>
<evidence type="ECO:0000256" key="7">
    <source>
        <dbReference type="SAM" id="MobiDB-lite"/>
    </source>
</evidence>
<evidence type="ECO:0000256" key="1">
    <source>
        <dbReference type="ARBA" id="ARBA00004651"/>
    </source>
</evidence>
<dbReference type="InterPro" id="IPR011066">
    <property type="entry name" value="MscS_channel_C_sf"/>
</dbReference>
<dbReference type="PROSITE" id="PS01246">
    <property type="entry name" value="UPF0003"/>
    <property type="match status" value="1"/>
</dbReference>
<feature type="region of interest" description="Disordered" evidence="7">
    <location>
        <begin position="797"/>
        <end position="853"/>
    </location>
</feature>
<feature type="compositionally biased region" description="Basic and acidic residues" evidence="7">
    <location>
        <begin position="799"/>
        <end position="832"/>
    </location>
</feature>
<feature type="domain" description="Mechanosensitive ion channel MscS C-terminal" evidence="11">
    <location>
        <begin position="683"/>
        <end position="765"/>
    </location>
</feature>
<proteinExistence type="inferred from homology"/>
<evidence type="ECO:0000256" key="2">
    <source>
        <dbReference type="ARBA" id="ARBA00008017"/>
    </source>
</evidence>
<dbReference type="Gene3D" id="1.10.287.1260">
    <property type="match status" value="1"/>
</dbReference>
<feature type="transmembrane region" description="Helical" evidence="8">
    <location>
        <begin position="360"/>
        <end position="383"/>
    </location>
</feature>
<dbReference type="Pfam" id="PF00924">
    <property type="entry name" value="MS_channel_2nd"/>
    <property type="match status" value="1"/>
</dbReference>
<dbReference type="InterPro" id="IPR023408">
    <property type="entry name" value="MscS_beta-dom_sf"/>
</dbReference>
<evidence type="ECO:0000256" key="5">
    <source>
        <dbReference type="ARBA" id="ARBA00022989"/>
    </source>
</evidence>
<gene>
    <name evidence="12" type="ORF">H4P12_04710</name>
</gene>
<evidence type="ECO:0000259" key="10">
    <source>
        <dbReference type="Pfam" id="PF00924"/>
    </source>
</evidence>
<dbReference type="SUPFAM" id="SSF82689">
    <property type="entry name" value="Mechanosensitive channel protein MscS (YggB), C-terminal domain"/>
    <property type="match status" value="1"/>
</dbReference>
<feature type="chain" id="PRO_5036919907" evidence="9">
    <location>
        <begin position="23"/>
        <end position="853"/>
    </location>
</feature>
<feature type="transmembrane region" description="Helical" evidence="8">
    <location>
        <begin position="319"/>
        <end position="340"/>
    </location>
</feature>
<comment type="caution">
    <text evidence="12">The sequence shown here is derived from an EMBL/GenBank/DDBJ whole genome shotgun (WGS) entry which is preliminary data.</text>
</comment>
<feature type="transmembrane region" description="Helical" evidence="8">
    <location>
        <begin position="404"/>
        <end position="429"/>
    </location>
</feature>
<dbReference type="Proteomes" id="UP000608594">
    <property type="component" value="Unassembled WGS sequence"/>
</dbReference>